<dbReference type="InterPro" id="IPR000467">
    <property type="entry name" value="G_patch_dom"/>
</dbReference>
<dbReference type="InterPro" id="IPR021859">
    <property type="entry name" value="XTBD"/>
</dbReference>
<feature type="domain" description="G-patch" evidence="2">
    <location>
        <begin position="261"/>
        <end position="307"/>
    </location>
</feature>
<dbReference type="EMBL" id="WNWW01000208">
    <property type="protein sequence ID" value="KAF3428633.1"/>
    <property type="molecule type" value="Genomic_DNA"/>
</dbReference>
<gene>
    <name evidence="5" type="ORF">E2986_01802</name>
</gene>
<dbReference type="PANTHER" id="PTHR48430">
    <property type="entry name" value="PARTNER OF XRN-2 PROTEIN 1"/>
    <property type="match status" value="1"/>
</dbReference>
<keyword evidence="6" id="KW-1185">Reference proteome</keyword>
<dbReference type="Pfam" id="PF11952">
    <property type="entry name" value="XTBD"/>
    <property type="match status" value="1"/>
</dbReference>
<evidence type="ECO:0000259" key="2">
    <source>
        <dbReference type="PROSITE" id="PS50174"/>
    </source>
</evidence>
<dbReference type="InterPro" id="IPR036867">
    <property type="entry name" value="R3H_dom_sf"/>
</dbReference>
<dbReference type="PROSITE" id="PS50174">
    <property type="entry name" value="G_PATCH"/>
    <property type="match status" value="1"/>
</dbReference>
<dbReference type="GO" id="GO:0003676">
    <property type="term" value="F:nucleic acid binding"/>
    <property type="evidence" value="ECO:0007669"/>
    <property type="project" value="UniProtKB-UniRule"/>
</dbReference>
<feature type="region of interest" description="Disordered" evidence="1">
    <location>
        <begin position="109"/>
        <end position="131"/>
    </location>
</feature>
<reference evidence="5" key="1">
    <citation type="submission" date="2019-11" db="EMBL/GenBank/DDBJ databases">
        <title>The nuclear and mitochondrial genomes of Frieseomelitta varia - a highly eusocial stingless bee (Meliponini) with a permanently sterile worker caste.</title>
        <authorList>
            <person name="Freitas F.C.P."/>
            <person name="Lourenco A.P."/>
            <person name="Nunes F.M.F."/>
            <person name="Paschoal A.R."/>
            <person name="Abreu F.C.P."/>
            <person name="Barbin F.O."/>
            <person name="Bataglia L."/>
            <person name="Cardoso-Junior C.A.M."/>
            <person name="Cervoni M.S."/>
            <person name="Silva S.R."/>
            <person name="Dalarmi F."/>
            <person name="Del Lama M.A."/>
            <person name="Depintor T.S."/>
            <person name="Ferreira K.M."/>
            <person name="Goria P.S."/>
            <person name="Jaskot M.C."/>
            <person name="Lago D.C."/>
            <person name="Luna-Lucena D."/>
            <person name="Moda L.M."/>
            <person name="Nascimento L."/>
            <person name="Pedrino M."/>
            <person name="Rabico F.O."/>
            <person name="Sanches F.C."/>
            <person name="Santos D.E."/>
            <person name="Santos C.G."/>
            <person name="Vieira J."/>
            <person name="Lopes T.F."/>
            <person name="Barchuk A.R."/>
            <person name="Hartfelder K."/>
            <person name="Simoes Z.L.P."/>
            <person name="Bitondi M.M.G."/>
            <person name="Pinheiro D.G."/>
        </authorList>
    </citation>
    <scope>NUCLEOTIDE SEQUENCE</scope>
    <source>
        <strain evidence="5">USP_RPSP 00005682</strain>
        <tissue evidence="5">Whole individual</tissue>
    </source>
</reference>
<feature type="domain" description="R3H" evidence="3">
    <location>
        <begin position="312"/>
        <end position="376"/>
    </location>
</feature>
<dbReference type="SMART" id="SM00443">
    <property type="entry name" value="G_patch"/>
    <property type="match status" value="1"/>
</dbReference>
<dbReference type="Pfam" id="PF01424">
    <property type="entry name" value="R3H"/>
    <property type="match status" value="1"/>
</dbReference>
<dbReference type="InterPro" id="IPR001374">
    <property type="entry name" value="R3H_dom"/>
</dbReference>
<name>A0A833RUA2_9HYME</name>
<organism evidence="5 6">
    <name type="scientific">Frieseomelitta varia</name>
    <dbReference type="NCBI Taxonomy" id="561572"/>
    <lineage>
        <taxon>Eukaryota</taxon>
        <taxon>Metazoa</taxon>
        <taxon>Ecdysozoa</taxon>
        <taxon>Arthropoda</taxon>
        <taxon>Hexapoda</taxon>
        <taxon>Insecta</taxon>
        <taxon>Pterygota</taxon>
        <taxon>Neoptera</taxon>
        <taxon>Endopterygota</taxon>
        <taxon>Hymenoptera</taxon>
        <taxon>Apocrita</taxon>
        <taxon>Aculeata</taxon>
        <taxon>Apoidea</taxon>
        <taxon>Anthophila</taxon>
        <taxon>Apidae</taxon>
        <taxon>Frieseomelitta</taxon>
    </lineage>
</organism>
<dbReference type="Pfam" id="PF01585">
    <property type="entry name" value="G-patch"/>
    <property type="match status" value="1"/>
</dbReference>
<evidence type="ECO:0000259" key="4">
    <source>
        <dbReference type="PROSITE" id="PS51827"/>
    </source>
</evidence>
<dbReference type="SUPFAM" id="SSF82708">
    <property type="entry name" value="R3H domain"/>
    <property type="match status" value="1"/>
</dbReference>
<sequence>MSGEDDWDVEQHKTEHECDEHWELRRKFLLAHKDKFPEDELVCLAQVFTNVELLGCRYPKETMQLIAELAEDIVGEYREKQKSKLKRTFVKASDAASSKVKVRSLNTNVLGGTAPKSTNRVETSTQSLSTRSTHKSKFNKVPFKRKKFNINPFRDIVIIERPRDIPQTTLSNAVNMSGGNVDWKFDKIGDSYKCRIFINSKLIATARSPDQKSAKRDASIIGLQELRKYYYTIKIKNSVRHANVTTATITNRKSKDDTISDDNIGKKIMKLMGWTGGGLGKSQQGIVEPIVVNEQKISREGLGLKRHLLSTDDLKHRCKDIMGKFLSGDMKNDLIFSVDFTNDERAIIHQVARQLGLKSHSYGPKSQRTLVVSRKIDPLDLVEELKSLGGDTNKYQLLEPTEL</sequence>
<dbReference type="PROSITE" id="PS51827">
    <property type="entry name" value="XTBD"/>
    <property type="match status" value="1"/>
</dbReference>
<evidence type="ECO:0000313" key="6">
    <source>
        <dbReference type="Proteomes" id="UP000655588"/>
    </source>
</evidence>
<evidence type="ECO:0008006" key="7">
    <source>
        <dbReference type="Google" id="ProtNLM"/>
    </source>
</evidence>
<dbReference type="Proteomes" id="UP000655588">
    <property type="component" value="Unassembled WGS sequence"/>
</dbReference>
<comment type="caution">
    <text evidence="5">The sequence shown here is derived from an EMBL/GenBank/DDBJ whole genome shotgun (WGS) entry which is preliminary data.</text>
</comment>
<dbReference type="Gene3D" id="3.30.1370.50">
    <property type="entry name" value="R3H-like domain"/>
    <property type="match status" value="1"/>
</dbReference>
<dbReference type="PROSITE" id="PS51061">
    <property type="entry name" value="R3H"/>
    <property type="match status" value="1"/>
</dbReference>
<evidence type="ECO:0000313" key="5">
    <source>
        <dbReference type="EMBL" id="KAF3428633.1"/>
    </source>
</evidence>
<feature type="domain" description="XRN2-binding (XTBD)" evidence="4">
    <location>
        <begin position="9"/>
        <end position="93"/>
    </location>
</feature>
<evidence type="ECO:0000256" key="1">
    <source>
        <dbReference type="SAM" id="MobiDB-lite"/>
    </source>
</evidence>
<dbReference type="PANTHER" id="PTHR48430:SF1">
    <property type="entry name" value="PARTNER OF XRN-2 PROTEIN 1"/>
    <property type="match status" value="1"/>
</dbReference>
<evidence type="ECO:0000259" key="3">
    <source>
        <dbReference type="PROSITE" id="PS51061"/>
    </source>
</evidence>
<protein>
    <recommendedName>
        <fullName evidence="7">NF-kappa-B-repressing factor</fullName>
    </recommendedName>
</protein>
<dbReference type="AlphaFoldDB" id="A0A833RUA2"/>
<proteinExistence type="predicted"/>
<accession>A0A833RUA2</accession>